<evidence type="ECO:0000256" key="6">
    <source>
        <dbReference type="ARBA" id="ARBA00022737"/>
    </source>
</evidence>
<dbReference type="InterPro" id="IPR013766">
    <property type="entry name" value="Thioredoxin_domain"/>
</dbReference>
<comment type="subcellular location">
    <subcellularLocation>
        <location evidence="2">Endoplasmic reticulum lumen</location>
    </subcellularLocation>
</comment>
<dbReference type="Pfam" id="PF00085">
    <property type="entry name" value="Thioredoxin"/>
    <property type="match status" value="3"/>
</dbReference>
<feature type="domain" description="Thioredoxin" evidence="14">
    <location>
        <begin position="191"/>
        <end position="313"/>
    </location>
</feature>
<evidence type="ECO:0000256" key="10">
    <source>
        <dbReference type="ARBA" id="ARBA00023284"/>
    </source>
</evidence>
<dbReference type="FunFam" id="3.40.30.10:FF:000023">
    <property type="entry name" value="Protein disulfide-isomerase"/>
    <property type="match status" value="1"/>
</dbReference>
<protein>
    <recommendedName>
        <fullName evidence="4 13">Protein disulfide-isomerase</fullName>
        <ecNumber evidence="4 13">5.3.4.1</ecNumber>
    </recommendedName>
</protein>
<feature type="domain" description="Thioredoxin" evidence="14">
    <location>
        <begin position="69"/>
        <end position="189"/>
    </location>
</feature>
<evidence type="ECO:0000256" key="13">
    <source>
        <dbReference type="RuleBase" id="RU361130"/>
    </source>
</evidence>
<dbReference type="Proteomes" id="UP000285301">
    <property type="component" value="Unassembled WGS sequence"/>
</dbReference>
<dbReference type="OrthoDB" id="427280at2759"/>
<keyword evidence="8 11" id="KW-1015">Disulfide bond</keyword>
<dbReference type="PANTHER" id="PTHR18929:SF210">
    <property type="entry name" value="PROTEIN DISULFIDE-ISOMERASE A4"/>
    <property type="match status" value="1"/>
</dbReference>
<evidence type="ECO:0000256" key="2">
    <source>
        <dbReference type="ARBA" id="ARBA00004319"/>
    </source>
</evidence>
<dbReference type="EMBL" id="NCKU01000235">
    <property type="protein sequence ID" value="RWS16392.1"/>
    <property type="molecule type" value="Genomic_DNA"/>
</dbReference>
<evidence type="ECO:0000256" key="1">
    <source>
        <dbReference type="ARBA" id="ARBA00001182"/>
    </source>
</evidence>
<dbReference type="InterPro" id="IPR005788">
    <property type="entry name" value="PDI_thioredoxin-like_dom"/>
</dbReference>
<keyword evidence="6" id="KW-0677">Repeat</keyword>
<dbReference type="InterPro" id="IPR017937">
    <property type="entry name" value="Thioredoxin_CS"/>
</dbReference>
<keyword evidence="10 11" id="KW-0676">Redox-active center</keyword>
<keyword evidence="5" id="KW-0732">Signal</keyword>
<keyword evidence="7" id="KW-0256">Endoplasmic reticulum</keyword>
<evidence type="ECO:0000256" key="12">
    <source>
        <dbReference type="RuleBase" id="RU004208"/>
    </source>
</evidence>
<evidence type="ECO:0000256" key="7">
    <source>
        <dbReference type="ARBA" id="ARBA00022824"/>
    </source>
</evidence>
<dbReference type="GO" id="GO:0003756">
    <property type="term" value="F:protein disulfide isomerase activity"/>
    <property type="evidence" value="ECO:0007669"/>
    <property type="project" value="UniProtKB-EC"/>
</dbReference>
<comment type="catalytic activity">
    <reaction evidence="1 13">
        <text>Catalyzes the rearrangement of -S-S- bonds in proteins.</text>
        <dbReference type="EC" id="5.3.4.1"/>
    </reaction>
</comment>
<accession>A0A3S3Q9L4</accession>
<dbReference type="Pfam" id="PF13848">
    <property type="entry name" value="Thioredoxin_6"/>
    <property type="match status" value="1"/>
</dbReference>
<dbReference type="SUPFAM" id="SSF52833">
    <property type="entry name" value="Thioredoxin-like"/>
    <property type="match status" value="5"/>
</dbReference>
<dbReference type="InterPro" id="IPR036249">
    <property type="entry name" value="Thioredoxin-like_sf"/>
</dbReference>
<evidence type="ECO:0000259" key="14">
    <source>
        <dbReference type="PROSITE" id="PS51352"/>
    </source>
</evidence>
<dbReference type="PROSITE" id="PS00194">
    <property type="entry name" value="THIOREDOXIN_1"/>
    <property type="match status" value="3"/>
</dbReference>
<comment type="similarity">
    <text evidence="3 12">Belongs to the protein disulfide isomerase family.</text>
</comment>
<dbReference type="GO" id="GO:0009986">
    <property type="term" value="C:cell surface"/>
    <property type="evidence" value="ECO:0007669"/>
    <property type="project" value="TreeGrafter"/>
</dbReference>
<dbReference type="PANTHER" id="PTHR18929">
    <property type="entry name" value="PROTEIN DISULFIDE ISOMERASE"/>
    <property type="match status" value="1"/>
</dbReference>
<keyword evidence="16" id="KW-1185">Reference proteome</keyword>
<dbReference type="FunFam" id="3.40.30.10:FF:000107">
    <property type="entry name" value="Protein disulfide-isomerase 5-2"/>
    <property type="match status" value="1"/>
</dbReference>
<dbReference type="CDD" id="cd02995">
    <property type="entry name" value="PDI_a_PDI_a'_C"/>
    <property type="match status" value="1"/>
</dbReference>
<reference evidence="15 16" key="1">
    <citation type="journal article" date="2018" name="Gigascience">
        <title>Genomes of trombidid mites reveal novel predicted allergens and laterally-transferred genes associated with secondary metabolism.</title>
        <authorList>
            <person name="Dong X."/>
            <person name="Chaisiri K."/>
            <person name="Xia D."/>
            <person name="Armstrong S.D."/>
            <person name="Fang Y."/>
            <person name="Donnelly M.J."/>
            <person name="Kadowaki T."/>
            <person name="McGarry J.W."/>
            <person name="Darby A.C."/>
            <person name="Makepeace B.L."/>
        </authorList>
    </citation>
    <scope>NUCLEOTIDE SEQUENCE [LARGE SCALE GENOMIC DNA]</scope>
    <source>
        <strain evidence="15">UoL-WK</strain>
    </source>
</reference>
<dbReference type="NCBIfam" id="TIGR01126">
    <property type="entry name" value="pdi_dom"/>
    <property type="match status" value="3"/>
</dbReference>
<dbReference type="NCBIfam" id="TIGR01130">
    <property type="entry name" value="ER_PDI_fam"/>
    <property type="match status" value="1"/>
</dbReference>
<dbReference type="Gene3D" id="3.40.30.10">
    <property type="entry name" value="Glutaredoxin"/>
    <property type="match status" value="5"/>
</dbReference>
<dbReference type="EC" id="5.3.4.1" evidence="4 13"/>
<dbReference type="STRING" id="1965070.A0A3S3Q9L4"/>
<dbReference type="PROSITE" id="PS51352">
    <property type="entry name" value="THIOREDOXIN_2"/>
    <property type="match status" value="3"/>
</dbReference>
<dbReference type="CDD" id="cd02961">
    <property type="entry name" value="PDI_a_family"/>
    <property type="match status" value="2"/>
</dbReference>
<dbReference type="GO" id="GO:0005788">
    <property type="term" value="C:endoplasmic reticulum lumen"/>
    <property type="evidence" value="ECO:0007669"/>
    <property type="project" value="UniProtKB-SubCell"/>
</dbReference>
<dbReference type="PRINTS" id="PR00421">
    <property type="entry name" value="THIOREDOXIN"/>
</dbReference>
<dbReference type="GO" id="GO:0034976">
    <property type="term" value="P:response to endoplasmic reticulum stress"/>
    <property type="evidence" value="ECO:0007669"/>
    <property type="project" value="TreeGrafter"/>
</dbReference>
<name>A0A3S3Q9L4_9ACAR</name>
<organism evidence="15 16">
    <name type="scientific">Dinothrombium tinctorium</name>
    <dbReference type="NCBI Taxonomy" id="1965070"/>
    <lineage>
        <taxon>Eukaryota</taxon>
        <taxon>Metazoa</taxon>
        <taxon>Ecdysozoa</taxon>
        <taxon>Arthropoda</taxon>
        <taxon>Chelicerata</taxon>
        <taxon>Arachnida</taxon>
        <taxon>Acari</taxon>
        <taxon>Acariformes</taxon>
        <taxon>Trombidiformes</taxon>
        <taxon>Prostigmata</taxon>
        <taxon>Anystina</taxon>
        <taxon>Parasitengona</taxon>
        <taxon>Trombidioidea</taxon>
        <taxon>Trombidiidae</taxon>
        <taxon>Dinothrombium</taxon>
    </lineage>
</organism>
<proteinExistence type="inferred from homology"/>
<feature type="domain" description="Thioredoxin" evidence="14">
    <location>
        <begin position="525"/>
        <end position="673"/>
    </location>
</feature>
<dbReference type="InterPro" id="IPR005792">
    <property type="entry name" value="Prot_disulphide_isomerase"/>
</dbReference>
<evidence type="ECO:0000313" key="16">
    <source>
        <dbReference type="Proteomes" id="UP000285301"/>
    </source>
</evidence>
<evidence type="ECO:0000256" key="9">
    <source>
        <dbReference type="ARBA" id="ARBA00023235"/>
    </source>
</evidence>
<evidence type="ECO:0000256" key="4">
    <source>
        <dbReference type="ARBA" id="ARBA00012723"/>
    </source>
</evidence>
<keyword evidence="9 13" id="KW-0413">Isomerase</keyword>
<feature type="disulfide bond" description="Redox-active" evidence="11">
    <location>
        <begin position="593"/>
        <end position="596"/>
    </location>
</feature>
<gene>
    <name evidence="15" type="ORF">B4U79_00553</name>
</gene>
<feature type="disulfide bond" description="Redox-active" evidence="11">
    <location>
        <begin position="235"/>
        <end position="238"/>
    </location>
</feature>
<comment type="caution">
    <text evidence="15">The sequence shown here is derived from an EMBL/GenBank/DDBJ whole genome shotgun (WGS) entry which is preliminary data.</text>
</comment>
<evidence type="ECO:0000256" key="3">
    <source>
        <dbReference type="ARBA" id="ARBA00006347"/>
    </source>
</evidence>
<evidence type="ECO:0000313" key="15">
    <source>
        <dbReference type="EMBL" id="RWS16392.1"/>
    </source>
</evidence>
<evidence type="ECO:0000256" key="8">
    <source>
        <dbReference type="ARBA" id="ARBA00023157"/>
    </source>
</evidence>
<evidence type="ECO:0000256" key="5">
    <source>
        <dbReference type="ARBA" id="ARBA00022729"/>
    </source>
</evidence>
<sequence length="682" mass="77666">MSMTPNASRLRPERGCVLTANGASLTPTNDMRPNFALRFFAFFAVFHALTAFGNSNADTSGSEDELITANLENDTPVVEAVGEDLHVTVEDEVLVLNADNFDRVVYTKPVILVEFYAPWCGHCKALEPEYAKAAKILKENEPKVVLAKVDATVEETLSKRFEISGYPTLFYFKNGEKYEYDGPRTASGIVDYMREKADPNYVPPKDAVLVLTKENFTEIVNKEDIILVEFYAPWCGHCKKLAPEYKRAAKELSEISNPIKLAKVDATIENELKEEYNIEGFPTLLIFRKGKRYNYDGPRDEQGIVRYMKEQQISPSKILDSVKQLDKLINAKGSSGRQSLAPTVLGFFDNENSPYYELFIDAANEQRDKAFRFLHTFDKSLAKSLKEKVNTITLMQPEIFSSDYEPSRYRLTLDEDTTKEDILYFIGNNSIPLVGERNYHTTWLYDGKYPLVVVYFDVDFGYENIVATQLIRKKVLKVANKFRGKVTFAISKEEDYEHELRDLGLDDSGEDVNVGFFKSQNIRYAMPPDEFDEEKLETFVQDVLDGKIKQKIKSQPEPANNNGAVTIVVGSTFKKLVTDNPRNVLIEFYAPWCGHCQKLEPIYLQLAQHYASKRDKISIAKIDATSNDYPEIYNVSGFPTIYYVSHKNKSKPILYNGDRSLSDLIKFVDQMIENESGAKEEL</sequence>
<dbReference type="AlphaFoldDB" id="A0A3S3Q9L4"/>
<dbReference type="GO" id="GO:0006457">
    <property type="term" value="P:protein folding"/>
    <property type="evidence" value="ECO:0007669"/>
    <property type="project" value="TreeGrafter"/>
</dbReference>
<evidence type="ECO:0000256" key="11">
    <source>
        <dbReference type="PIRSR" id="PIRSR605792-51"/>
    </source>
</evidence>